<keyword evidence="1" id="KW-0175">Coiled coil</keyword>
<feature type="compositionally biased region" description="Basic and acidic residues" evidence="2">
    <location>
        <begin position="20"/>
        <end position="34"/>
    </location>
</feature>
<evidence type="ECO:0000313" key="3">
    <source>
        <dbReference type="EMBL" id="KAK3100379.1"/>
    </source>
</evidence>
<organism evidence="3 4">
    <name type="scientific">Pinctada imbricata</name>
    <name type="common">Atlantic pearl-oyster</name>
    <name type="synonym">Pinctada martensii</name>
    <dbReference type="NCBI Taxonomy" id="66713"/>
    <lineage>
        <taxon>Eukaryota</taxon>
        <taxon>Metazoa</taxon>
        <taxon>Spiralia</taxon>
        <taxon>Lophotrochozoa</taxon>
        <taxon>Mollusca</taxon>
        <taxon>Bivalvia</taxon>
        <taxon>Autobranchia</taxon>
        <taxon>Pteriomorphia</taxon>
        <taxon>Pterioida</taxon>
        <taxon>Pterioidea</taxon>
        <taxon>Pteriidae</taxon>
        <taxon>Pinctada</taxon>
    </lineage>
</organism>
<gene>
    <name evidence="3" type="ORF">FSP39_019045</name>
</gene>
<reference evidence="3" key="1">
    <citation type="submission" date="2019-08" db="EMBL/GenBank/DDBJ databases">
        <title>The improved chromosome-level genome for the pearl oyster Pinctada fucata martensii using PacBio sequencing and Hi-C.</title>
        <authorList>
            <person name="Zheng Z."/>
        </authorList>
    </citation>
    <scope>NUCLEOTIDE SEQUENCE</scope>
    <source>
        <strain evidence="3">ZZ-2019</strain>
        <tissue evidence="3">Adductor muscle</tissue>
    </source>
</reference>
<sequence>MLSWRLPCMSGPLSDDEDEDLRREEEARREEQEWMTGIKEECDRLEREAKEERRREEELALGFDAELELPHVEISLLEVSP</sequence>
<evidence type="ECO:0000256" key="2">
    <source>
        <dbReference type="SAM" id="MobiDB-lite"/>
    </source>
</evidence>
<comment type="caution">
    <text evidence="3">The sequence shown here is derived from an EMBL/GenBank/DDBJ whole genome shotgun (WGS) entry which is preliminary data.</text>
</comment>
<proteinExistence type="predicted"/>
<feature type="region of interest" description="Disordered" evidence="2">
    <location>
        <begin position="1"/>
        <end position="34"/>
    </location>
</feature>
<feature type="coiled-coil region" evidence="1">
    <location>
        <begin position="35"/>
        <end position="62"/>
    </location>
</feature>
<keyword evidence="4" id="KW-1185">Reference proteome</keyword>
<dbReference type="Proteomes" id="UP001186944">
    <property type="component" value="Unassembled WGS sequence"/>
</dbReference>
<name>A0AA88Y8Z6_PINIB</name>
<dbReference type="AlphaFoldDB" id="A0AA88Y8Z6"/>
<evidence type="ECO:0000313" key="4">
    <source>
        <dbReference type="Proteomes" id="UP001186944"/>
    </source>
</evidence>
<evidence type="ECO:0000256" key="1">
    <source>
        <dbReference type="SAM" id="Coils"/>
    </source>
</evidence>
<accession>A0AA88Y8Z6</accession>
<protein>
    <submittedName>
        <fullName evidence="3">Uncharacterized protein</fullName>
    </submittedName>
</protein>
<dbReference type="EMBL" id="VSWD01000006">
    <property type="protein sequence ID" value="KAK3100379.1"/>
    <property type="molecule type" value="Genomic_DNA"/>
</dbReference>